<proteinExistence type="predicted"/>
<dbReference type="GeneID" id="86055252"/>
<dbReference type="RefSeq" id="WP_154466861.1">
    <property type="nucleotide sequence ID" value="NZ_VUMI01000038.1"/>
</dbReference>
<dbReference type="EMBL" id="VUMI01000038">
    <property type="protein sequence ID" value="MSS90414.1"/>
    <property type="molecule type" value="Genomic_DNA"/>
</dbReference>
<accession>A0A6N7WL19</accession>
<dbReference type="Gene3D" id="2.60.40.10">
    <property type="entry name" value="Immunoglobulins"/>
    <property type="match status" value="1"/>
</dbReference>
<organism evidence="1 2">
    <name type="scientific">Eisenbergiella porci</name>
    <dbReference type="NCBI Taxonomy" id="2652274"/>
    <lineage>
        <taxon>Bacteria</taxon>
        <taxon>Bacillati</taxon>
        <taxon>Bacillota</taxon>
        <taxon>Clostridia</taxon>
        <taxon>Lachnospirales</taxon>
        <taxon>Lachnospiraceae</taxon>
        <taxon>Eisenbergiella</taxon>
    </lineage>
</organism>
<evidence type="ECO:0000313" key="1">
    <source>
        <dbReference type="EMBL" id="MSS90414.1"/>
    </source>
</evidence>
<gene>
    <name evidence="1" type="ORF">FYJ45_19665</name>
</gene>
<keyword evidence="2" id="KW-1185">Reference proteome</keyword>
<sequence>MTPENKIYIADKPTLDAVKAKVDNISASVQEIAQGGSGGIAPSNMIKFSAFAGDGSAKLYIEEPGDTIIDSQVLSTIAGVKIMRSETGYPETEKDGSLVIDIKRENFGQYKEVPYEDAGLANGTTYYYAAFPYSDQGVYNRNPQNKAEATPKQYELYGFDIDQDDSNPATRISYPSDVDNAEWDPMTVNQSSGAFDLGRWANTFFMRSIRPVMLKYDGTVDYELNHDDQSFKLDGSTASDISNTAYGGNAMVEFPKMYFKRWQDATGQHVRVSNVQIDTDFKCYAHMYNGEELDAIYLPMFEGSSVSGKVRSLAGQTPMNTQTGATEKTQIEANGSGWQFDDWMNAQMVTHLLFLLGKSSDLQATFGRGHYDGGSAASSLLQTGQLKNKGMFYGTNGNASVKFLWLENYYGDRWDRKYGVVYNTAGHILTKAYPPYNTDGSGYTDTGITITGTSGGYISKTKMTEFGEFPIVASGSETTYQPDGCWWNTTQLNFLLWGADCNNGLRVGAAFHVDAPFSHSAWALGPSLAYKYPKAA</sequence>
<name>A0A6N7WL19_9FIRM</name>
<dbReference type="InterPro" id="IPR013783">
    <property type="entry name" value="Ig-like_fold"/>
</dbReference>
<reference evidence="1 2" key="1">
    <citation type="submission" date="2019-08" db="EMBL/GenBank/DDBJ databases">
        <title>In-depth cultivation of the pig gut microbiome towards novel bacterial diversity and tailored functional studies.</title>
        <authorList>
            <person name="Wylensek D."/>
            <person name="Hitch T.C.A."/>
            <person name="Clavel T."/>
        </authorList>
    </citation>
    <scope>NUCLEOTIDE SEQUENCE [LARGE SCALE GENOMIC DNA]</scope>
    <source>
        <strain evidence="1 2">WCA-389-WT-23B</strain>
    </source>
</reference>
<protein>
    <submittedName>
        <fullName evidence="1">Uncharacterized protein</fullName>
    </submittedName>
</protein>
<evidence type="ECO:0000313" key="2">
    <source>
        <dbReference type="Proteomes" id="UP000436047"/>
    </source>
</evidence>
<comment type="caution">
    <text evidence="1">The sequence shown here is derived from an EMBL/GenBank/DDBJ whole genome shotgun (WGS) entry which is preliminary data.</text>
</comment>
<dbReference type="AlphaFoldDB" id="A0A6N7WL19"/>
<dbReference type="Proteomes" id="UP000436047">
    <property type="component" value="Unassembled WGS sequence"/>
</dbReference>